<protein>
    <recommendedName>
        <fullName evidence="4">Raffinose synthase</fullName>
    </recommendedName>
</protein>
<proteinExistence type="predicted"/>
<dbReference type="Pfam" id="PF05691">
    <property type="entry name" value="Raffinose_syn"/>
    <property type="match status" value="2"/>
</dbReference>
<keyword evidence="1" id="KW-0119">Carbohydrate metabolism</keyword>
<evidence type="ECO:0008006" key="4">
    <source>
        <dbReference type="Google" id="ProtNLM"/>
    </source>
</evidence>
<accession>A0A6C0NUT5</accession>
<dbReference type="PANTHER" id="PTHR31268:SF32">
    <property type="entry name" value="GALACTINOL--SUCROSE GALACTOSYLTRANSFERASE 2-RELATED"/>
    <property type="match status" value="1"/>
</dbReference>
<dbReference type="InterPro" id="IPR008811">
    <property type="entry name" value="Glycosyl_hydrolases_36"/>
</dbReference>
<organism evidence="2 3">
    <name type="scientific">Paenibacillus rhizovicinus</name>
    <dbReference type="NCBI Taxonomy" id="2704463"/>
    <lineage>
        <taxon>Bacteria</taxon>
        <taxon>Bacillati</taxon>
        <taxon>Bacillota</taxon>
        <taxon>Bacilli</taxon>
        <taxon>Bacillales</taxon>
        <taxon>Paenibacillaceae</taxon>
        <taxon>Paenibacillus</taxon>
    </lineage>
</organism>
<name>A0A6C0NUT5_9BACL</name>
<dbReference type="KEGG" id="prz:GZH47_03230"/>
<evidence type="ECO:0000313" key="3">
    <source>
        <dbReference type="Proteomes" id="UP000479114"/>
    </source>
</evidence>
<evidence type="ECO:0000313" key="2">
    <source>
        <dbReference type="EMBL" id="QHW29945.1"/>
    </source>
</evidence>
<dbReference type="Proteomes" id="UP000479114">
    <property type="component" value="Chromosome"/>
</dbReference>
<reference evidence="2 3" key="1">
    <citation type="submission" date="2020-02" db="EMBL/GenBank/DDBJ databases">
        <title>Paenibacillus sp. nov., isolated from rhizosphere soil of tomato.</title>
        <authorList>
            <person name="Weon H.-Y."/>
            <person name="Lee S.A."/>
        </authorList>
    </citation>
    <scope>NUCLEOTIDE SEQUENCE [LARGE SCALE GENOMIC DNA]</scope>
    <source>
        <strain evidence="2 3">14171R-81</strain>
    </source>
</reference>
<dbReference type="PANTHER" id="PTHR31268">
    <property type="match status" value="1"/>
</dbReference>
<keyword evidence="3" id="KW-1185">Reference proteome</keyword>
<dbReference type="InterPro" id="IPR013785">
    <property type="entry name" value="Aldolase_TIM"/>
</dbReference>
<dbReference type="SUPFAM" id="SSF51445">
    <property type="entry name" value="(Trans)glycosidases"/>
    <property type="match status" value="1"/>
</dbReference>
<sequence>MTNMNDFHDKNGFGLLNPIALSVTLDNGKRPSFQAGGWSDGPSGTDALGDYRTRTLAFRGEEESDSITLELKCYASTVLAYVSVQLKQDVFGVTHALAPEAGLRFSVSDPVGAEGILAHYNHYKWWTRPYIAEGTSALPAQTQTLLWRAGGRYTQLFPACSDVCKTTLQGNGDGFDIVVSPLVRGFRSGRQLLYVLSESDASYIAAEQAAAAMLHAMDKPVRTRESKSYPEAFDYLGWCTWDAFYHEVSEHGIEAKAAELQEKDVPVRWVMIDDGWSPVREDKTLSSLGANAEKFPNGLLATVRSLKNHYGVKWVGVWHAFTGYWHGIEPGSELASDMRDVLFADHAGRLIPHPDPAKGLSFWKTWHESLARQGIDMIKVDSQSSLVQFVQGQLPLGRAAAGLHQSLEASAALFFDGRLINCMGMAQENVWNRGNTAISRNSDDFYPSKPDWFREHALQNAYNSVYHGTLYWGDWDMWWTSHDDSVSHAVLRAVSGGPVYISDPVGTTDASKLRPLIYSNGRVLRADRPGLPTEDCLFTNPVEQPVPLKVWNRSGDCGLLAAFHLHSEAETVSGKLRIGDVPGLAEERYAVLDHFNRQAFNLDQTASHAFSVERGQPALFAVVPYRDGIACFGLVDKYVSPAAIESCWSANGRTVLALREGGLLGFACDTEPAAVLINGEHAKVQRESGFYTVDCADSKGSSVLVEIMLA</sequence>
<dbReference type="EMBL" id="CP048286">
    <property type="protein sequence ID" value="QHW29945.1"/>
    <property type="molecule type" value="Genomic_DNA"/>
</dbReference>
<dbReference type="InterPro" id="IPR017853">
    <property type="entry name" value="GH"/>
</dbReference>
<evidence type="ECO:0000256" key="1">
    <source>
        <dbReference type="ARBA" id="ARBA00023277"/>
    </source>
</evidence>
<dbReference type="AlphaFoldDB" id="A0A6C0NUT5"/>
<gene>
    <name evidence="2" type="ORF">GZH47_03230</name>
</gene>
<dbReference type="Gene3D" id="3.20.20.70">
    <property type="entry name" value="Aldolase class I"/>
    <property type="match status" value="1"/>
</dbReference>